<keyword evidence="3 6" id="KW-0812">Transmembrane</keyword>
<keyword evidence="4 6" id="KW-1133">Transmembrane helix</keyword>
<dbReference type="Proteomes" id="UP000694843">
    <property type="component" value="Unplaced"/>
</dbReference>
<name>A0A8B7P3P8_HYAAZ</name>
<dbReference type="GO" id="GO:0000139">
    <property type="term" value="C:Golgi membrane"/>
    <property type="evidence" value="ECO:0007669"/>
    <property type="project" value="TreeGrafter"/>
</dbReference>
<dbReference type="PANTHER" id="PTHR13019">
    <property type="entry name" value="GOLGI APPARATUS MEMBRANE PROTEIN TVP23"/>
    <property type="match status" value="1"/>
</dbReference>
<evidence type="ECO:0000256" key="6">
    <source>
        <dbReference type="RuleBase" id="RU361206"/>
    </source>
</evidence>
<evidence type="ECO:0000256" key="5">
    <source>
        <dbReference type="ARBA" id="ARBA00023136"/>
    </source>
</evidence>
<dbReference type="Pfam" id="PF05832">
    <property type="entry name" value="DUF846"/>
    <property type="match status" value="1"/>
</dbReference>
<keyword evidence="7" id="KW-1185">Reference proteome</keyword>
<evidence type="ECO:0000256" key="4">
    <source>
        <dbReference type="ARBA" id="ARBA00022989"/>
    </source>
</evidence>
<dbReference type="GeneID" id="108677104"/>
<dbReference type="OrthoDB" id="2151161at2759"/>
<dbReference type="OMA" id="KMIWWID"/>
<accession>A0A8B7P3P8</accession>
<keyword evidence="5 6" id="KW-0472">Membrane</keyword>
<comment type="subcellular location">
    <subcellularLocation>
        <location evidence="1 6">Membrane</location>
        <topology evidence="1 6">Multi-pass membrane protein</topology>
    </subcellularLocation>
</comment>
<reference evidence="8" key="1">
    <citation type="submission" date="2025-08" db="UniProtKB">
        <authorList>
            <consortium name="RefSeq"/>
        </authorList>
    </citation>
    <scope>IDENTIFICATION</scope>
    <source>
        <tissue evidence="8">Whole organism</tissue>
    </source>
</reference>
<dbReference type="GO" id="GO:0009306">
    <property type="term" value="P:protein secretion"/>
    <property type="evidence" value="ECO:0007669"/>
    <property type="project" value="TreeGrafter"/>
</dbReference>
<dbReference type="KEGG" id="hazt:108677104"/>
<gene>
    <name evidence="8" type="primary">LOC108677104</name>
</gene>
<dbReference type="PANTHER" id="PTHR13019:SF25">
    <property type="entry name" value="GOLGI APPARATUS MEMBRANE PROTEIN TVP23 HOMOLOG"/>
    <property type="match status" value="1"/>
</dbReference>
<protein>
    <recommendedName>
        <fullName evidence="6">Golgi apparatus membrane protein TVP23 homolog</fullName>
    </recommendedName>
</protein>
<dbReference type="GO" id="GO:0016192">
    <property type="term" value="P:vesicle-mediated transport"/>
    <property type="evidence" value="ECO:0007669"/>
    <property type="project" value="TreeGrafter"/>
</dbReference>
<evidence type="ECO:0000313" key="8">
    <source>
        <dbReference type="RefSeq" id="XP_018020744.1"/>
    </source>
</evidence>
<evidence type="ECO:0000256" key="3">
    <source>
        <dbReference type="ARBA" id="ARBA00022692"/>
    </source>
</evidence>
<feature type="transmembrane region" description="Helical" evidence="6">
    <location>
        <begin position="54"/>
        <end position="72"/>
    </location>
</feature>
<sequence length="214" mass="23866">MAANVPLLESDDVLEFGEEDEPKGRFKHPMVVLFHVGFRSAALVVYMLCGWFDVSFIGSFVTTILLLSIDFWTVKNITGRILVGLRWWNFIDEKGQSHWVFEARKSGSQGRVSSTEARIFWTALVVFPVLWGVMLLVAVVTLKIRWFVLDCIALSLNCSNLWGFVRCKAGGSETSVTDSVKNMASSLMRQQMLANMASMFTRSPPNAGGSNSNV</sequence>
<comment type="similarity">
    <text evidence="2 6">Belongs to the TVP23 family.</text>
</comment>
<dbReference type="InterPro" id="IPR008564">
    <property type="entry name" value="TVP23-like"/>
</dbReference>
<evidence type="ECO:0000256" key="2">
    <source>
        <dbReference type="ARBA" id="ARBA00005467"/>
    </source>
</evidence>
<organism evidence="7 8">
    <name type="scientific">Hyalella azteca</name>
    <name type="common">Amphipod</name>
    <dbReference type="NCBI Taxonomy" id="294128"/>
    <lineage>
        <taxon>Eukaryota</taxon>
        <taxon>Metazoa</taxon>
        <taxon>Ecdysozoa</taxon>
        <taxon>Arthropoda</taxon>
        <taxon>Crustacea</taxon>
        <taxon>Multicrustacea</taxon>
        <taxon>Malacostraca</taxon>
        <taxon>Eumalacostraca</taxon>
        <taxon>Peracarida</taxon>
        <taxon>Amphipoda</taxon>
        <taxon>Senticaudata</taxon>
        <taxon>Talitrida</taxon>
        <taxon>Talitroidea</taxon>
        <taxon>Hyalellidae</taxon>
        <taxon>Hyalella</taxon>
    </lineage>
</organism>
<dbReference type="AlphaFoldDB" id="A0A8B7P3P8"/>
<proteinExistence type="inferred from homology"/>
<feature type="transmembrane region" description="Helical" evidence="6">
    <location>
        <begin position="119"/>
        <end position="140"/>
    </location>
</feature>
<evidence type="ECO:0000313" key="7">
    <source>
        <dbReference type="Proteomes" id="UP000694843"/>
    </source>
</evidence>
<dbReference type="RefSeq" id="XP_018020744.1">
    <property type="nucleotide sequence ID" value="XM_018165255.2"/>
</dbReference>
<evidence type="ECO:0000256" key="1">
    <source>
        <dbReference type="ARBA" id="ARBA00004141"/>
    </source>
</evidence>